<protein>
    <submittedName>
        <fullName evidence="2">Uncharacterized protein</fullName>
    </submittedName>
</protein>
<feature type="compositionally biased region" description="Basic and acidic residues" evidence="1">
    <location>
        <begin position="82"/>
        <end position="104"/>
    </location>
</feature>
<accession>A0A7S2NFZ0</accession>
<sequence length="111" mass="11915">MTLEEAVADEDAKKRCAGPGWPEHPGNDAAQGCDDGSSASFSLASRREQAPNQMSSPHVLGRKSSDEAPDLGRGYRQSAEGDSARSETESTTHKSCRRSEDAKPAKFRLHA</sequence>
<dbReference type="EMBL" id="HBGU01073456">
    <property type="protein sequence ID" value="CAD9536780.1"/>
    <property type="molecule type" value="Transcribed_RNA"/>
</dbReference>
<dbReference type="AlphaFoldDB" id="A0A7S2NFZ0"/>
<evidence type="ECO:0000256" key="1">
    <source>
        <dbReference type="SAM" id="MobiDB-lite"/>
    </source>
</evidence>
<proteinExistence type="predicted"/>
<feature type="region of interest" description="Disordered" evidence="1">
    <location>
        <begin position="1"/>
        <end position="111"/>
    </location>
</feature>
<name>A0A7S2NFZ0_9EUKA</name>
<evidence type="ECO:0000313" key="2">
    <source>
        <dbReference type="EMBL" id="CAD9536780.1"/>
    </source>
</evidence>
<organism evidence="2">
    <name type="scientific">Haptolina brevifila</name>
    <dbReference type="NCBI Taxonomy" id="156173"/>
    <lineage>
        <taxon>Eukaryota</taxon>
        <taxon>Haptista</taxon>
        <taxon>Haptophyta</taxon>
        <taxon>Prymnesiophyceae</taxon>
        <taxon>Prymnesiales</taxon>
        <taxon>Prymnesiaceae</taxon>
        <taxon>Haptolina</taxon>
    </lineage>
</organism>
<reference evidence="2" key="1">
    <citation type="submission" date="2021-01" db="EMBL/GenBank/DDBJ databases">
        <authorList>
            <person name="Corre E."/>
            <person name="Pelletier E."/>
            <person name="Niang G."/>
            <person name="Scheremetjew M."/>
            <person name="Finn R."/>
            <person name="Kale V."/>
            <person name="Holt S."/>
            <person name="Cochrane G."/>
            <person name="Meng A."/>
            <person name="Brown T."/>
            <person name="Cohen L."/>
        </authorList>
    </citation>
    <scope>NUCLEOTIDE SEQUENCE</scope>
    <source>
        <strain evidence="2">UTEX LB 985</strain>
    </source>
</reference>
<gene>
    <name evidence="2" type="ORF">CBRE1094_LOCUS40007</name>
</gene>